<proteinExistence type="predicted"/>
<evidence type="ECO:0000256" key="1">
    <source>
        <dbReference type="SAM" id="MobiDB-lite"/>
    </source>
</evidence>
<protein>
    <submittedName>
        <fullName evidence="2">Uncharacterized protein</fullName>
    </submittedName>
</protein>
<dbReference type="Proteomes" id="UP001596087">
    <property type="component" value="Unassembled WGS sequence"/>
</dbReference>
<keyword evidence="3" id="KW-1185">Reference proteome</keyword>
<name>A0ABW0BP51_9ACTN</name>
<reference evidence="3" key="1">
    <citation type="journal article" date="2019" name="Int. J. Syst. Evol. Microbiol.">
        <title>The Global Catalogue of Microorganisms (GCM) 10K type strain sequencing project: providing services to taxonomists for standard genome sequencing and annotation.</title>
        <authorList>
            <consortium name="The Broad Institute Genomics Platform"/>
            <consortium name="The Broad Institute Genome Sequencing Center for Infectious Disease"/>
            <person name="Wu L."/>
            <person name="Ma J."/>
        </authorList>
    </citation>
    <scope>NUCLEOTIDE SEQUENCE [LARGE SCALE GENOMIC DNA]</scope>
    <source>
        <strain evidence="3">DFY41</strain>
    </source>
</reference>
<evidence type="ECO:0000313" key="3">
    <source>
        <dbReference type="Proteomes" id="UP001596087"/>
    </source>
</evidence>
<feature type="compositionally biased region" description="Basic residues" evidence="1">
    <location>
        <begin position="1"/>
        <end position="18"/>
    </location>
</feature>
<comment type="caution">
    <text evidence="2">The sequence shown here is derived from an EMBL/GenBank/DDBJ whole genome shotgun (WGS) entry which is preliminary data.</text>
</comment>
<sequence length="60" mass="6783">MTSGRRRGLLGHEQRRRRPQPDLGAGIAFSPRSGRVDLELVEHEVTGSVVSLRYRVTGRR</sequence>
<dbReference type="EMBL" id="JBHSKD010000027">
    <property type="protein sequence ID" value="MFC5179074.1"/>
    <property type="molecule type" value="Genomic_DNA"/>
</dbReference>
<dbReference type="RefSeq" id="WP_378592953.1">
    <property type="nucleotide sequence ID" value="NZ_JBHSKD010000027.1"/>
</dbReference>
<gene>
    <name evidence="2" type="ORF">ACFPGP_20490</name>
</gene>
<feature type="region of interest" description="Disordered" evidence="1">
    <location>
        <begin position="1"/>
        <end position="29"/>
    </location>
</feature>
<evidence type="ECO:0000313" key="2">
    <source>
        <dbReference type="EMBL" id="MFC5179074.1"/>
    </source>
</evidence>
<accession>A0ABW0BP51</accession>
<organism evidence="2 3">
    <name type="scientific">Nocardioides taihuensis</name>
    <dbReference type="NCBI Taxonomy" id="1835606"/>
    <lineage>
        <taxon>Bacteria</taxon>
        <taxon>Bacillati</taxon>
        <taxon>Actinomycetota</taxon>
        <taxon>Actinomycetes</taxon>
        <taxon>Propionibacteriales</taxon>
        <taxon>Nocardioidaceae</taxon>
        <taxon>Nocardioides</taxon>
    </lineage>
</organism>